<evidence type="ECO:0000256" key="5">
    <source>
        <dbReference type="ARBA" id="ARBA00022964"/>
    </source>
</evidence>
<protein>
    <submittedName>
        <fullName evidence="10">Alpha-ketoglutarate-dependent dioxygenase AlkB</fullName>
    </submittedName>
</protein>
<dbReference type="GO" id="GO:0016787">
    <property type="term" value="F:hydrolase activity"/>
    <property type="evidence" value="ECO:0007669"/>
    <property type="project" value="UniProtKB-ARBA"/>
</dbReference>
<reference evidence="10 12" key="1">
    <citation type="submission" date="2020-06" db="EMBL/GenBank/DDBJ databases">
        <title>Anoxygenic phototrophic Chloroflexota member uses a Type I reaction center.</title>
        <authorList>
            <person name="Tsuji J.M."/>
            <person name="Shaw N.A."/>
            <person name="Nagashima S."/>
            <person name="Venkiteswaran J."/>
            <person name="Schiff S.L."/>
            <person name="Hanada S."/>
            <person name="Tank M."/>
            <person name="Neufeld J.D."/>
        </authorList>
    </citation>
    <scope>NUCLEOTIDE SEQUENCE [LARGE SCALE GENOMIC DNA]</scope>
    <source>
        <strain evidence="10">L227-S17</strain>
    </source>
</reference>
<keyword evidence="6" id="KW-0560">Oxidoreductase</keyword>
<dbReference type="GO" id="GO:0032451">
    <property type="term" value="F:demethylase activity"/>
    <property type="evidence" value="ECO:0007669"/>
    <property type="project" value="UniProtKB-ARBA"/>
</dbReference>
<dbReference type="EMBL" id="JACATZ010000001">
    <property type="protein sequence ID" value="NWJ46333.1"/>
    <property type="molecule type" value="Genomic_DNA"/>
</dbReference>
<keyword evidence="2" id="KW-0479">Metal-binding</keyword>
<evidence type="ECO:0000313" key="10">
    <source>
        <dbReference type="EMBL" id="NWJ46333.1"/>
    </source>
</evidence>
<sequence>MHLQGHFGLFDDQPLYLPLQDASVIYYESFFQEVACTRYFRELREGIEWKQEVLRMPSGNVLQPRLTAWYGEEGKSYTYSSLTLNPNKWTTALLEIKEKVESVAGMSFNSALLNLYRNEKDSVAWHSDDERELGINPVIASVSFGAIRRFRLKHKSNPALTYQLELKNGSLLLMQGTTQHYWKHCVPKETFSCGERLNITFRVIV</sequence>
<keyword evidence="5 10" id="KW-0223">Dioxygenase</keyword>
<feature type="domain" description="Fe2OG dioxygenase" evidence="9">
    <location>
        <begin position="107"/>
        <end position="205"/>
    </location>
</feature>
<dbReference type="GO" id="GO:0051213">
    <property type="term" value="F:dioxygenase activity"/>
    <property type="evidence" value="ECO:0007669"/>
    <property type="project" value="UniProtKB-KW"/>
</dbReference>
<dbReference type="InterPro" id="IPR005123">
    <property type="entry name" value="Oxoglu/Fe-dep_dioxygenase_dom"/>
</dbReference>
<dbReference type="EMBL" id="CP128399">
    <property type="protein sequence ID" value="WJW65704.1"/>
    <property type="molecule type" value="Genomic_DNA"/>
</dbReference>
<proteinExistence type="predicted"/>
<keyword evidence="8" id="KW-0234">DNA repair</keyword>
<keyword evidence="7" id="KW-0408">Iron</keyword>
<dbReference type="InterPro" id="IPR037151">
    <property type="entry name" value="AlkB-like_sf"/>
</dbReference>
<evidence type="ECO:0000256" key="1">
    <source>
        <dbReference type="ARBA" id="ARBA00001954"/>
    </source>
</evidence>
<dbReference type="FunFam" id="2.60.120.590:FF:000004">
    <property type="entry name" value="DNA oxidative demethylase ALKBH2"/>
    <property type="match status" value="1"/>
</dbReference>
<keyword evidence="3" id="KW-0227">DNA damage</keyword>
<comment type="cofactor">
    <cofactor evidence="1">
        <name>Fe(2+)</name>
        <dbReference type="ChEBI" id="CHEBI:29033"/>
    </cofactor>
</comment>
<dbReference type="Pfam" id="PF13532">
    <property type="entry name" value="2OG-FeII_Oxy_2"/>
    <property type="match status" value="1"/>
</dbReference>
<dbReference type="GO" id="GO:0006307">
    <property type="term" value="P:DNA alkylation repair"/>
    <property type="evidence" value="ECO:0007669"/>
    <property type="project" value="InterPro"/>
</dbReference>
<evidence type="ECO:0000313" key="11">
    <source>
        <dbReference type="EMBL" id="WJW65704.1"/>
    </source>
</evidence>
<evidence type="ECO:0000256" key="3">
    <source>
        <dbReference type="ARBA" id="ARBA00022763"/>
    </source>
</evidence>
<dbReference type="InterPro" id="IPR032854">
    <property type="entry name" value="ALKBH3"/>
</dbReference>
<dbReference type="PROSITE" id="PS51471">
    <property type="entry name" value="FE2OG_OXY"/>
    <property type="match status" value="1"/>
</dbReference>
<organism evidence="10 12">
    <name type="scientific">Candidatus Chlorohelix allophototropha</name>
    <dbReference type="NCBI Taxonomy" id="3003348"/>
    <lineage>
        <taxon>Bacteria</taxon>
        <taxon>Bacillati</taxon>
        <taxon>Chloroflexota</taxon>
        <taxon>Chloroflexia</taxon>
        <taxon>Candidatus Chloroheliales</taxon>
        <taxon>Candidatus Chloroheliaceae</taxon>
        <taxon>Candidatus Chlorohelix</taxon>
    </lineage>
</organism>
<dbReference type="Gene3D" id="2.60.120.590">
    <property type="entry name" value="Alpha-ketoglutarate-dependent dioxygenase AlkB-like"/>
    <property type="match status" value="1"/>
</dbReference>
<accession>A0A8T7LZ37</accession>
<keyword evidence="4" id="KW-0460">Magnesium</keyword>
<name>A0A8T7LZ37_9CHLR</name>
<evidence type="ECO:0000313" key="12">
    <source>
        <dbReference type="Proteomes" id="UP000521676"/>
    </source>
</evidence>
<evidence type="ECO:0000256" key="4">
    <source>
        <dbReference type="ARBA" id="ARBA00022842"/>
    </source>
</evidence>
<dbReference type="PANTHER" id="PTHR31212">
    <property type="entry name" value="ALPHA-KETOGLUTARATE-DEPENDENT DIOXYGENASE ALKB HOMOLOG 3"/>
    <property type="match status" value="1"/>
</dbReference>
<dbReference type="Proteomes" id="UP001431572">
    <property type="component" value="Chromosome 1"/>
</dbReference>
<evidence type="ECO:0000313" key="13">
    <source>
        <dbReference type="Proteomes" id="UP001431572"/>
    </source>
</evidence>
<evidence type="ECO:0000256" key="8">
    <source>
        <dbReference type="ARBA" id="ARBA00023204"/>
    </source>
</evidence>
<evidence type="ECO:0000256" key="7">
    <source>
        <dbReference type="ARBA" id="ARBA00023004"/>
    </source>
</evidence>
<dbReference type="AlphaFoldDB" id="A0A8T7LZ37"/>
<evidence type="ECO:0000256" key="2">
    <source>
        <dbReference type="ARBA" id="ARBA00022723"/>
    </source>
</evidence>
<evidence type="ECO:0000256" key="6">
    <source>
        <dbReference type="ARBA" id="ARBA00023002"/>
    </source>
</evidence>
<gene>
    <name evidence="10" type="ORF">HXX08_10690</name>
    <name evidence="11" type="ORF">OZ401_001482</name>
</gene>
<dbReference type="PANTHER" id="PTHR31212:SF4">
    <property type="entry name" value="ALPHA-KETOGLUTARATE-DEPENDENT DIOXYGENASE ALKB HOMOLOG 3"/>
    <property type="match status" value="1"/>
</dbReference>
<keyword evidence="13" id="KW-1185">Reference proteome</keyword>
<dbReference type="GO" id="GO:0016705">
    <property type="term" value="F:oxidoreductase activity, acting on paired donors, with incorporation or reduction of molecular oxygen"/>
    <property type="evidence" value="ECO:0007669"/>
    <property type="project" value="UniProtKB-ARBA"/>
</dbReference>
<dbReference type="GO" id="GO:0046872">
    <property type="term" value="F:metal ion binding"/>
    <property type="evidence" value="ECO:0007669"/>
    <property type="project" value="UniProtKB-KW"/>
</dbReference>
<dbReference type="RefSeq" id="WP_341467591.1">
    <property type="nucleotide sequence ID" value="NZ_CP128399.1"/>
</dbReference>
<dbReference type="InterPro" id="IPR027450">
    <property type="entry name" value="AlkB-like"/>
</dbReference>
<reference evidence="11" key="2">
    <citation type="journal article" date="2024" name="Nature">
        <title>Anoxygenic phototroph of the Chloroflexota uses a type I reaction centre.</title>
        <authorList>
            <person name="Tsuji J.M."/>
            <person name="Shaw N.A."/>
            <person name="Nagashima S."/>
            <person name="Venkiteswaran J.J."/>
            <person name="Schiff S.L."/>
            <person name="Watanabe T."/>
            <person name="Fukui M."/>
            <person name="Hanada S."/>
            <person name="Tank M."/>
            <person name="Neufeld J.D."/>
        </authorList>
    </citation>
    <scope>NUCLEOTIDE SEQUENCE</scope>
    <source>
        <strain evidence="11">L227-S17</strain>
    </source>
</reference>
<dbReference type="SUPFAM" id="SSF51197">
    <property type="entry name" value="Clavaminate synthase-like"/>
    <property type="match status" value="1"/>
</dbReference>
<dbReference type="GO" id="GO:0140097">
    <property type="term" value="F:catalytic activity, acting on DNA"/>
    <property type="evidence" value="ECO:0007669"/>
    <property type="project" value="UniProtKB-ARBA"/>
</dbReference>
<dbReference type="Proteomes" id="UP000521676">
    <property type="component" value="Unassembled WGS sequence"/>
</dbReference>
<evidence type="ECO:0000259" key="9">
    <source>
        <dbReference type="PROSITE" id="PS51471"/>
    </source>
</evidence>